<sequence length="104" mass="11538">MEQNFNNPQQPMGQSSFDNRMNSIPPKNNLALAIFSTVCCCLPLGIYAIILSTKVNTYFATGQVELAYKYSADAKKWSIIAIILGIITNSIYAAVNFSHVMDRL</sequence>
<accession>A0A096AD25</accession>
<dbReference type="GeneID" id="78531568"/>
<dbReference type="AlphaFoldDB" id="A0A096AD25"/>
<keyword evidence="3 6" id="KW-1133">Transmembrane helix</keyword>
<dbReference type="PANTHER" id="PTHR14948:SF44">
    <property type="entry name" value="PROLINE-RICH TRANSMEMBRANE PROTEIN 1-LIKE"/>
    <property type="match status" value="1"/>
</dbReference>
<dbReference type="Proteomes" id="UP000029525">
    <property type="component" value="Unassembled WGS sequence"/>
</dbReference>
<feature type="transmembrane region" description="Helical" evidence="6">
    <location>
        <begin position="77"/>
        <end position="95"/>
    </location>
</feature>
<protein>
    <submittedName>
        <fullName evidence="7">Interferon-induced transmembrane protein</fullName>
    </submittedName>
</protein>
<reference evidence="7 8" key="1">
    <citation type="submission" date="2014-07" db="EMBL/GenBank/DDBJ databases">
        <authorList>
            <person name="McCorrison J."/>
            <person name="Sanka R."/>
            <person name="Torralba M."/>
            <person name="Gillis M."/>
            <person name="Haft D.H."/>
            <person name="Methe B."/>
            <person name="Sutton G."/>
            <person name="Nelson K.E."/>
        </authorList>
    </citation>
    <scope>NUCLEOTIDE SEQUENCE [LARGE SCALE GENOMIC DNA]</scope>
    <source>
        <strain evidence="7 8">DNF00320</strain>
    </source>
</reference>
<proteinExistence type="predicted"/>
<feature type="region of interest" description="Disordered" evidence="5">
    <location>
        <begin position="1"/>
        <end position="21"/>
    </location>
</feature>
<evidence type="ECO:0000313" key="8">
    <source>
        <dbReference type="Proteomes" id="UP000029525"/>
    </source>
</evidence>
<dbReference type="EMBL" id="JRNQ01000028">
    <property type="protein sequence ID" value="KGF44780.1"/>
    <property type="molecule type" value="Genomic_DNA"/>
</dbReference>
<evidence type="ECO:0000256" key="4">
    <source>
        <dbReference type="ARBA" id="ARBA00023136"/>
    </source>
</evidence>
<feature type="transmembrane region" description="Helical" evidence="6">
    <location>
        <begin position="30"/>
        <end position="50"/>
    </location>
</feature>
<dbReference type="Pfam" id="PF04505">
    <property type="entry name" value="CD225"/>
    <property type="match status" value="1"/>
</dbReference>
<dbReference type="OrthoDB" id="9815705at2"/>
<comment type="caution">
    <text evidence="7">The sequence shown here is derived from an EMBL/GenBank/DDBJ whole genome shotgun (WGS) entry which is preliminary data.</text>
</comment>
<dbReference type="PANTHER" id="PTHR14948">
    <property type="entry name" value="NG5"/>
    <property type="match status" value="1"/>
</dbReference>
<comment type="subcellular location">
    <subcellularLocation>
        <location evidence="1">Membrane</location>
    </subcellularLocation>
</comment>
<evidence type="ECO:0000313" key="7">
    <source>
        <dbReference type="EMBL" id="KGF44780.1"/>
    </source>
</evidence>
<organism evidence="7 8">
    <name type="scientific">Prevotella bivia DNF00320</name>
    <dbReference type="NCBI Taxonomy" id="1401068"/>
    <lineage>
        <taxon>Bacteria</taxon>
        <taxon>Pseudomonadati</taxon>
        <taxon>Bacteroidota</taxon>
        <taxon>Bacteroidia</taxon>
        <taxon>Bacteroidales</taxon>
        <taxon>Prevotellaceae</taxon>
        <taxon>Prevotella</taxon>
    </lineage>
</organism>
<name>A0A096AD25_9BACT</name>
<keyword evidence="4 6" id="KW-0472">Membrane</keyword>
<evidence type="ECO:0000256" key="1">
    <source>
        <dbReference type="ARBA" id="ARBA00004370"/>
    </source>
</evidence>
<dbReference type="RefSeq" id="WP_004337524.1">
    <property type="nucleotide sequence ID" value="NZ_JRNQ01000028.1"/>
</dbReference>
<dbReference type="GO" id="GO:0016020">
    <property type="term" value="C:membrane"/>
    <property type="evidence" value="ECO:0007669"/>
    <property type="project" value="UniProtKB-SubCell"/>
</dbReference>
<evidence type="ECO:0000256" key="5">
    <source>
        <dbReference type="SAM" id="MobiDB-lite"/>
    </source>
</evidence>
<keyword evidence="2 6" id="KW-0812">Transmembrane</keyword>
<evidence type="ECO:0000256" key="3">
    <source>
        <dbReference type="ARBA" id="ARBA00022989"/>
    </source>
</evidence>
<evidence type="ECO:0000256" key="2">
    <source>
        <dbReference type="ARBA" id="ARBA00022692"/>
    </source>
</evidence>
<evidence type="ECO:0000256" key="6">
    <source>
        <dbReference type="SAM" id="Phobius"/>
    </source>
</evidence>
<gene>
    <name evidence="7" type="ORF">HMPREF0647_05475</name>
</gene>
<dbReference type="InterPro" id="IPR007593">
    <property type="entry name" value="CD225/Dispanin_fam"/>
</dbReference>
<dbReference type="InterPro" id="IPR051423">
    <property type="entry name" value="CD225/Dispanin"/>
</dbReference>